<dbReference type="EMBL" id="GG697334">
    <property type="protein sequence ID" value="EFQ26554.1"/>
    <property type="molecule type" value="Genomic_DNA"/>
</dbReference>
<protein>
    <recommendedName>
        <fullName evidence="5">Secreted protein</fullName>
    </recommendedName>
</protein>
<keyword evidence="2" id="KW-0732">Signal</keyword>
<feature type="chain" id="PRO_5003179446" description="Secreted protein" evidence="2">
    <location>
        <begin position="19"/>
        <end position="96"/>
    </location>
</feature>
<accession>E3Q5R3</accession>
<feature type="signal peptide" evidence="2">
    <location>
        <begin position="1"/>
        <end position="18"/>
    </location>
</feature>
<sequence>MAASFFFLFFFSFSSSPATLVSERLWRPAAQQHPKFLKHYPQSVAIPSFLRNNPSRRPISPRSARHPGLRTLNTQQARRDDDETGAVQNKHSATSP</sequence>
<keyword evidence="4" id="KW-1185">Reference proteome</keyword>
<dbReference type="AlphaFoldDB" id="E3Q5R3"/>
<evidence type="ECO:0000256" key="1">
    <source>
        <dbReference type="SAM" id="MobiDB-lite"/>
    </source>
</evidence>
<dbReference type="HOGENOM" id="CLU_2359593_0_0_1"/>
<evidence type="ECO:0000313" key="3">
    <source>
        <dbReference type="EMBL" id="EFQ26554.1"/>
    </source>
</evidence>
<evidence type="ECO:0000256" key="2">
    <source>
        <dbReference type="SAM" id="SignalP"/>
    </source>
</evidence>
<name>E3Q5R3_COLGM</name>
<reference evidence="4" key="1">
    <citation type="journal article" date="2012" name="Nat. Genet.">
        <title>Lifestyle transitions in plant pathogenic Colletotrichum fungi deciphered by genome and transcriptome analyses.</title>
        <authorList>
            <person name="O'Connell R.J."/>
            <person name="Thon M.R."/>
            <person name="Hacquard S."/>
            <person name="Amyotte S.G."/>
            <person name="Kleemann J."/>
            <person name="Torres M.F."/>
            <person name="Damm U."/>
            <person name="Buiate E.A."/>
            <person name="Epstein L."/>
            <person name="Alkan N."/>
            <person name="Altmueller J."/>
            <person name="Alvarado-Balderrama L."/>
            <person name="Bauser C.A."/>
            <person name="Becker C."/>
            <person name="Birren B.W."/>
            <person name="Chen Z."/>
            <person name="Choi J."/>
            <person name="Crouch J.A."/>
            <person name="Duvick J.P."/>
            <person name="Farman M.A."/>
            <person name="Gan P."/>
            <person name="Heiman D."/>
            <person name="Henrissat B."/>
            <person name="Howard R.J."/>
            <person name="Kabbage M."/>
            <person name="Koch C."/>
            <person name="Kracher B."/>
            <person name="Kubo Y."/>
            <person name="Law A.D."/>
            <person name="Lebrun M.-H."/>
            <person name="Lee Y.-H."/>
            <person name="Miyara I."/>
            <person name="Moore N."/>
            <person name="Neumann U."/>
            <person name="Nordstroem K."/>
            <person name="Panaccione D.G."/>
            <person name="Panstruga R."/>
            <person name="Place M."/>
            <person name="Proctor R.H."/>
            <person name="Prusky D."/>
            <person name="Rech G."/>
            <person name="Reinhardt R."/>
            <person name="Rollins J.A."/>
            <person name="Rounsley S."/>
            <person name="Schardl C.L."/>
            <person name="Schwartz D.C."/>
            <person name="Shenoy N."/>
            <person name="Shirasu K."/>
            <person name="Sikhakolli U.R."/>
            <person name="Stueber K."/>
            <person name="Sukno S.A."/>
            <person name="Sweigard J.A."/>
            <person name="Takano Y."/>
            <person name="Takahara H."/>
            <person name="Trail F."/>
            <person name="van der Does H.C."/>
            <person name="Voll L.M."/>
            <person name="Will I."/>
            <person name="Young S."/>
            <person name="Zeng Q."/>
            <person name="Zhang J."/>
            <person name="Zhou S."/>
            <person name="Dickman M.B."/>
            <person name="Schulze-Lefert P."/>
            <person name="Ver Loren van Themaat E."/>
            <person name="Ma L.-J."/>
            <person name="Vaillancourt L.J."/>
        </authorList>
    </citation>
    <scope>NUCLEOTIDE SEQUENCE [LARGE SCALE GENOMIC DNA]</scope>
    <source>
        <strain evidence="4">M1.001 / M2 / FGSC 10212</strain>
    </source>
</reference>
<evidence type="ECO:0000313" key="4">
    <source>
        <dbReference type="Proteomes" id="UP000008782"/>
    </source>
</evidence>
<proteinExistence type="predicted"/>
<feature type="compositionally biased region" description="Polar residues" evidence="1">
    <location>
        <begin position="86"/>
        <end position="96"/>
    </location>
</feature>
<dbReference type="Proteomes" id="UP000008782">
    <property type="component" value="Unassembled WGS sequence"/>
</dbReference>
<dbReference type="VEuPathDB" id="FungiDB:GLRG_01698"/>
<feature type="region of interest" description="Disordered" evidence="1">
    <location>
        <begin position="48"/>
        <end position="96"/>
    </location>
</feature>
<gene>
    <name evidence="3" type="ORF">GLRG_01698</name>
</gene>
<dbReference type="GeneID" id="24407063"/>
<dbReference type="RefSeq" id="XP_008090574.1">
    <property type="nucleotide sequence ID" value="XM_008092383.1"/>
</dbReference>
<organism evidence="4">
    <name type="scientific">Colletotrichum graminicola (strain M1.001 / M2 / FGSC 10212)</name>
    <name type="common">Maize anthracnose fungus</name>
    <name type="synonym">Glomerella graminicola</name>
    <dbReference type="NCBI Taxonomy" id="645133"/>
    <lineage>
        <taxon>Eukaryota</taxon>
        <taxon>Fungi</taxon>
        <taxon>Dikarya</taxon>
        <taxon>Ascomycota</taxon>
        <taxon>Pezizomycotina</taxon>
        <taxon>Sordariomycetes</taxon>
        <taxon>Hypocreomycetidae</taxon>
        <taxon>Glomerellales</taxon>
        <taxon>Glomerellaceae</taxon>
        <taxon>Colletotrichum</taxon>
        <taxon>Colletotrichum graminicola species complex</taxon>
    </lineage>
</organism>
<evidence type="ECO:0008006" key="5">
    <source>
        <dbReference type="Google" id="ProtNLM"/>
    </source>
</evidence>